<evidence type="ECO:0000313" key="2">
    <source>
        <dbReference type="EnsemblPlants" id="cds.evm.model.03.592"/>
    </source>
</evidence>
<evidence type="ECO:0000256" key="1">
    <source>
        <dbReference type="SAM" id="MobiDB-lite"/>
    </source>
</evidence>
<dbReference type="PANTHER" id="PTHR31267:SF7">
    <property type="entry name" value="DENTIN SIALOPHOSPHOPROTEIN-LIKE PROTEIN"/>
    <property type="match status" value="1"/>
</dbReference>
<feature type="region of interest" description="Disordered" evidence="1">
    <location>
        <begin position="397"/>
        <end position="438"/>
    </location>
</feature>
<feature type="region of interest" description="Disordered" evidence="1">
    <location>
        <begin position="1178"/>
        <end position="1223"/>
    </location>
</feature>
<feature type="region of interest" description="Disordered" evidence="1">
    <location>
        <begin position="751"/>
        <end position="770"/>
    </location>
</feature>
<feature type="compositionally biased region" description="Polar residues" evidence="1">
    <location>
        <begin position="838"/>
        <end position="857"/>
    </location>
</feature>
<feature type="compositionally biased region" description="Low complexity" evidence="1">
    <location>
        <begin position="1096"/>
        <end position="1107"/>
    </location>
</feature>
<feature type="compositionally biased region" description="Polar residues" evidence="1">
    <location>
        <begin position="1574"/>
        <end position="1588"/>
    </location>
</feature>
<protein>
    <submittedName>
        <fullName evidence="2">Uncharacterized protein</fullName>
    </submittedName>
</protein>
<dbReference type="PANTHER" id="PTHR31267">
    <property type="entry name" value="DENTIN SIALOPHOSPHOPROTEIN-LIKE PROTEIN"/>
    <property type="match status" value="1"/>
</dbReference>
<feature type="compositionally biased region" description="Polar residues" evidence="1">
    <location>
        <begin position="563"/>
        <end position="581"/>
    </location>
</feature>
<evidence type="ECO:0000313" key="3">
    <source>
        <dbReference type="Proteomes" id="UP000596661"/>
    </source>
</evidence>
<dbReference type="Gramene" id="evm.model.03.592">
    <property type="protein sequence ID" value="cds.evm.model.03.592"/>
    <property type="gene ID" value="evm.TU.03.592"/>
</dbReference>
<feature type="compositionally biased region" description="Polar residues" evidence="1">
    <location>
        <begin position="1185"/>
        <end position="1219"/>
    </location>
</feature>
<feature type="compositionally biased region" description="Low complexity" evidence="1">
    <location>
        <begin position="416"/>
        <end position="429"/>
    </location>
</feature>
<feature type="compositionally biased region" description="Polar residues" evidence="1">
    <location>
        <begin position="1039"/>
        <end position="1048"/>
    </location>
</feature>
<sequence length="1846" mass="200987">MPGNEEGDRVHNFFGQENLSQGQHHPQAIDGNWQGLNNNLWVGGGQRQINGPFISSVKNYNVQQPDSERGHGSQSSHMAHGLNFTQSNLMPEFGRVPSQNQQPALNGYVHGNQVFQTRQNEANFLGMDTDTSRHNLMRGLSMPQQGNGPEHNKKNSMRLESSESLVGFDFFGGQQQMSGQHLNAMQSLPRQQPGNSDMQLLQRHMMFQQLQELQRQQQLQQVEPRQQGFTNQVSSIVKQNAGNYSPSLINGVPINEASNNLWQQPEVVPGNANWLQRGASPVMQGSSSGHMFSPEQGQALRLMDMVPQQVEQSLYGVPISSTSGTPGPYSHLPMDKASMQQMSANNNSLPGHSYVAFPDQVSMQDGTRQDFQGKNMFGSAAGQGLSSGINLENLQQVNPQQRSPSVHEFPGRQEVNESSEQSQEKSFTQVTSSQNVATLDPTEEKILFGSDDNIWEAFGKNNNVGMGGLNVLDSTDYLSGQPSVQSGSWSALMQSAVAETSSGDAGIQEEWCGPSLQNPEPSTGNQQPSSVNDGGKTQGVWGDNSFQPAVAPNSRPPPVDANRPSSSVNSFNHPQFPQPGFKTQQVQADTLQADSSHRFIPKFSEQGNQWSVREPLQKQPVESSQVYANASQLSGVESNANSNSGSWARQQSTQLQNNDTQQYNRPNGWNFIDPMPVDGGDNFRIHENKNSLQRVQSGDHKRSMQDEMSHPAGVRRTDSTLNSNAELEAAKSAIGSPRVGKEESSLNNIAVPTSSSMRPNHENKQQLPNSNKLDFWKVVDSSVNSKGSEVLGKNQHNVGKTLQILESSGNNGLDRGVVEMHDVDNSTNKDSSADDFRSNVSHHTSVGGSKENVWSDTVDSRNFPGGKQKSSGNAAGRKPPGTRKFQYHPMGDVDVDNEPSYGVKHLTHPQSLPQQVSRGLKGYDQGSSGQSKFVTDRSSLEMEGPLPGGQGDLKGLDATPSKNLFPGFVPNTSAPFDRFIGNYAPPNVPQSSQHMLELLHKVDHPRDHGATRPSSERNVSSEVLEAENSDGSIGHIQRNHSSNSQNFGLQLAPPSQRLSSKDHISSQSPLQTVFGSVHGTHDSGEKGHVQMTSRTPVVPLPSSSDPSQGTGNISGVSGHIGNEASFSNVQGNYSMAFPSGFPYSRNIENQQMHAPGGQIMANQSVNIPFNRLYSASKQLDDSSERAQVSQSIPPSVSDMSAGTPRNNLPSTETSQTSQTHNRDLAQQIPESDAAPAQPSVQQGAYSKMLQNVWTSVPRQQPSVAQSSKVAQGLFKSHLQSNSSPVAMFSGPSKLNEQDMEGRNGLSGVGVISANSQSFAEKEQPDREKFGQAPPDKVDSAQKTLGVLQGNESIVNSSSDASHASHAATQRDIEAFGRSLRPNTSLHQNYSLLHQVQAMKSTDIDSSDRSTKRLKGPDFGVDPQQVGPGGGQESPYGYKSTERDSSSNDTSVPSGDQKLLSFSSKLGETRGSNASSQDMVAFGRNISHNFPNNSNALSVRGEHPQISPQMAPSWFDQYGTFNKGGQMLPVYDMQRSVAMKSMEQSFVAGKLADDQHARDSVEQGNVTADGGKHGNVSQVSTSTATTNDDFSPHVMPHSGDQGLVIVRPKKRKSATSELLPWHKELMKVPQRLQTISMAEVEWARATNRLPEKVEYETEIVEDVLPILKPKRRLVLTTQLMQQLLHPPPAVVLSSVATSQYESVAYFAARLSLGDACSAVSCSESEAPSSADSKNILSENLKMPEKREKFFSKVVEDFIGRARKLESELLRLDKRASILDLRVECQDLEKFSVINRFAKFHGRGQADGAETSSTSDGTLNAQRPCPQKYVTALPMPRNLPDRVQCLSL</sequence>
<name>A0A803P9L7_CANSA</name>
<feature type="region of interest" description="Disordered" evidence="1">
    <location>
        <begin position="1316"/>
        <end position="1337"/>
    </location>
</feature>
<keyword evidence="3" id="KW-1185">Reference proteome</keyword>
<reference evidence="2" key="2">
    <citation type="submission" date="2021-03" db="UniProtKB">
        <authorList>
            <consortium name="EnsemblPlants"/>
        </authorList>
    </citation>
    <scope>IDENTIFICATION</scope>
</reference>
<organism evidence="2 3">
    <name type="scientific">Cannabis sativa</name>
    <name type="common">Hemp</name>
    <name type="synonym">Marijuana</name>
    <dbReference type="NCBI Taxonomy" id="3483"/>
    <lineage>
        <taxon>Eukaryota</taxon>
        <taxon>Viridiplantae</taxon>
        <taxon>Streptophyta</taxon>
        <taxon>Embryophyta</taxon>
        <taxon>Tracheophyta</taxon>
        <taxon>Spermatophyta</taxon>
        <taxon>Magnoliopsida</taxon>
        <taxon>eudicotyledons</taxon>
        <taxon>Gunneridae</taxon>
        <taxon>Pentapetalae</taxon>
        <taxon>rosids</taxon>
        <taxon>fabids</taxon>
        <taxon>Rosales</taxon>
        <taxon>Cannabaceae</taxon>
        <taxon>Cannabis</taxon>
    </lineage>
</organism>
<feature type="compositionally biased region" description="Polar residues" evidence="1">
    <location>
        <begin position="1012"/>
        <end position="1021"/>
    </location>
</feature>
<dbReference type="EMBL" id="UZAU01000261">
    <property type="status" value="NOT_ANNOTATED_CDS"/>
    <property type="molecule type" value="Genomic_DNA"/>
</dbReference>
<feature type="region of interest" description="Disordered" evidence="1">
    <location>
        <begin position="634"/>
        <end position="717"/>
    </location>
</feature>
<feature type="compositionally biased region" description="Polar residues" evidence="1">
    <location>
        <begin position="1808"/>
        <end position="1819"/>
    </location>
</feature>
<reference evidence="2" key="1">
    <citation type="submission" date="2018-11" db="EMBL/GenBank/DDBJ databases">
        <authorList>
            <person name="Grassa J C."/>
        </authorList>
    </citation>
    <scope>NUCLEOTIDE SEQUENCE [LARGE SCALE GENOMIC DNA]</scope>
</reference>
<dbReference type="EnsemblPlants" id="evm.model.03.592">
    <property type="protein sequence ID" value="cds.evm.model.03.592"/>
    <property type="gene ID" value="evm.TU.03.592"/>
</dbReference>
<feature type="compositionally biased region" description="Polar residues" evidence="1">
    <location>
        <begin position="908"/>
        <end position="917"/>
    </location>
</feature>
<feature type="region of interest" description="Disordered" evidence="1">
    <location>
        <begin position="1802"/>
        <end position="1821"/>
    </location>
</feature>
<feature type="region of interest" description="Disordered" evidence="1">
    <location>
        <begin position="1563"/>
        <end position="1599"/>
    </location>
</feature>
<feature type="region of interest" description="Disordered" evidence="1">
    <location>
        <begin position="823"/>
        <end position="948"/>
    </location>
</feature>
<feature type="region of interest" description="Disordered" evidence="1">
    <location>
        <begin position="495"/>
        <end position="581"/>
    </location>
</feature>
<feature type="compositionally biased region" description="Basic and acidic residues" evidence="1">
    <location>
        <begin position="1401"/>
        <end position="1410"/>
    </location>
</feature>
<feature type="compositionally biased region" description="Polar residues" evidence="1">
    <location>
        <begin position="634"/>
        <end position="667"/>
    </location>
</feature>
<dbReference type="Proteomes" id="UP000596661">
    <property type="component" value="Chromosome 3"/>
</dbReference>
<feature type="region of interest" description="Disordered" evidence="1">
    <location>
        <begin position="1080"/>
        <end position="1113"/>
    </location>
</feature>
<feature type="compositionally biased region" description="Polar residues" evidence="1">
    <location>
        <begin position="1446"/>
        <end position="1457"/>
    </location>
</feature>
<feature type="region of interest" description="Disordered" evidence="1">
    <location>
        <begin position="1400"/>
        <end position="1457"/>
    </location>
</feature>
<proteinExistence type="predicted"/>
<feature type="compositionally biased region" description="Basic and acidic residues" evidence="1">
    <location>
        <begin position="697"/>
        <end position="709"/>
    </location>
</feature>
<feature type="compositionally biased region" description="Basic and acidic residues" evidence="1">
    <location>
        <begin position="1319"/>
        <end position="1337"/>
    </location>
</feature>
<dbReference type="OrthoDB" id="1630099at2759"/>
<feature type="compositionally biased region" description="Polar residues" evidence="1">
    <location>
        <begin position="515"/>
        <end position="532"/>
    </location>
</feature>
<dbReference type="OMA" id="QFHPTQH"/>
<accession>A0A803P9L7</accession>
<feature type="region of interest" description="Disordered" evidence="1">
    <location>
        <begin position="1005"/>
        <end position="1067"/>
    </location>
</feature>